<feature type="signal peptide" evidence="5">
    <location>
        <begin position="1"/>
        <end position="23"/>
    </location>
</feature>
<keyword evidence="2" id="KW-0378">Hydrolase</keyword>
<dbReference type="AlphaFoldDB" id="A0A4Y9YYD7"/>
<dbReference type="SUPFAM" id="SSF51445">
    <property type="entry name" value="(Trans)glycosidases"/>
    <property type="match status" value="1"/>
</dbReference>
<organism evidence="6 7">
    <name type="scientific">Dentipellis fragilis</name>
    <dbReference type="NCBI Taxonomy" id="205917"/>
    <lineage>
        <taxon>Eukaryota</taxon>
        <taxon>Fungi</taxon>
        <taxon>Dikarya</taxon>
        <taxon>Basidiomycota</taxon>
        <taxon>Agaricomycotina</taxon>
        <taxon>Agaricomycetes</taxon>
        <taxon>Russulales</taxon>
        <taxon>Hericiaceae</taxon>
        <taxon>Dentipellis</taxon>
    </lineage>
</organism>
<dbReference type="STRING" id="205917.A0A4Y9YYD7"/>
<dbReference type="GO" id="GO:0005576">
    <property type="term" value="C:extracellular region"/>
    <property type="evidence" value="ECO:0007669"/>
    <property type="project" value="UniProtKB-SubCell"/>
</dbReference>
<evidence type="ECO:0000256" key="5">
    <source>
        <dbReference type="SAM" id="SignalP"/>
    </source>
</evidence>
<name>A0A4Y9YYD7_9AGAM</name>
<proteinExistence type="inferred from homology"/>
<dbReference type="PANTHER" id="PTHR31297:SF42">
    <property type="entry name" value="GLYCOSIDE HYDROLASE FAMILY 5 DOMAIN-CONTAINING PROTEIN"/>
    <property type="match status" value="1"/>
</dbReference>
<feature type="compositionally biased region" description="Low complexity" evidence="4">
    <location>
        <begin position="626"/>
        <end position="637"/>
    </location>
</feature>
<feature type="compositionally biased region" description="Low complexity" evidence="4">
    <location>
        <begin position="543"/>
        <end position="570"/>
    </location>
</feature>
<dbReference type="EMBL" id="SEOQ01000235">
    <property type="protein sequence ID" value="TFY66581.1"/>
    <property type="molecule type" value="Genomic_DNA"/>
</dbReference>
<feature type="compositionally biased region" description="Polar residues" evidence="4">
    <location>
        <begin position="591"/>
        <end position="610"/>
    </location>
</feature>
<dbReference type="GO" id="GO:0004338">
    <property type="term" value="F:glucan exo-1,3-beta-glucosidase activity"/>
    <property type="evidence" value="ECO:0007669"/>
    <property type="project" value="UniProtKB-EC"/>
</dbReference>
<evidence type="ECO:0000313" key="7">
    <source>
        <dbReference type="Proteomes" id="UP000298327"/>
    </source>
</evidence>
<feature type="compositionally biased region" description="Low complexity" evidence="4">
    <location>
        <begin position="580"/>
        <end position="590"/>
    </location>
</feature>
<feature type="chain" id="PRO_5021505867" evidence="5">
    <location>
        <begin position="24"/>
        <end position="794"/>
    </location>
</feature>
<feature type="region of interest" description="Disordered" evidence="4">
    <location>
        <begin position="465"/>
        <end position="642"/>
    </location>
</feature>
<feature type="compositionally biased region" description="Polar residues" evidence="4">
    <location>
        <begin position="507"/>
        <end position="542"/>
    </location>
</feature>
<dbReference type="GO" id="GO:0009251">
    <property type="term" value="P:glucan catabolic process"/>
    <property type="evidence" value="ECO:0007669"/>
    <property type="project" value="TreeGrafter"/>
</dbReference>
<dbReference type="InterPro" id="IPR017853">
    <property type="entry name" value="GH"/>
</dbReference>
<comment type="caution">
    <text evidence="6">The sequence shown here is derived from an EMBL/GenBank/DDBJ whole genome shotgun (WGS) entry which is preliminary data.</text>
</comment>
<dbReference type="Gene3D" id="3.20.20.80">
    <property type="entry name" value="Glycosidases"/>
    <property type="match status" value="2"/>
</dbReference>
<dbReference type="Proteomes" id="UP000298327">
    <property type="component" value="Unassembled WGS sequence"/>
</dbReference>
<dbReference type="InterPro" id="IPR050386">
    <property type="entry name" value="Glycosyl_hydrolase_5"/>
</dbReference>
<evidence type="ECO:0000256" key="2">
    <source>
        <dbReference type="ARBA" id="ARBA00022801"/>
    </source>
</evidence>
<keyword evidence="3" id="KW-0326">Glycosidase</keyword>
<reference evidence="6 7" key="1">
    <citation type="submission" date="2019-02" db="EMBL/GenBank/DDBJ databases">
        <title>Genome sequencing of the rare red list fungi Dentipellis fragilis.</title>
        <authorList>
            <person name="Buettner E."/>
            <person name="Kellner H."/>
        </authorList>
    </citation>
    <scope>NUCLEOTIDE SEQUENCE [LARGE SCALE GENOMIC DNA]</scope>
    <source>
        <strain evidence="6 7">DSM 105465</strain>
    </source>
</reference>
<accession>A0A4Y9YYD7</accession>
<keyword evidence="5" id="KW-0732">Signal</keyword>
<comment type="similarity">
    <text evidence="1">Belongs to the glycosyl hydrolase 5 (cellulase A) family.</text>
</comment>
<feature type="compositionally biased region" description="Polar residues" evidence="4">
    <location>
        <begin position="465"/>
        <end position="485"/>
    </location>
</feature>
<dbReference type="GO" id="GO:0009986">
    <property type="term" value="C:cell surface"/>
    <property type="evidence" value="ECO:0007669"/>
    <property type="project" value="TreeGrafter"/>
</dbReference>
<evidence type="ECO:0000256" key="1">
    <source>
        <dbReference type="ARBA" id="ARBA00005641"/>
    </source>
</evidence>
<feature type="compositionally biased region" description="Low complexity" evidence="4">
    <location>
        <begin position="490"/>
        <end position="500"/>
    </location>
</feature>
<evidence type="ECO:0000256" key="3">
    <source>
        <dbReference type="ARBA" id="ARBA00023295"/>
    </source>
</evidence>
<evidence type="ECO:0000256" key="4">
    <source>
        <dbReference type="SAM" id="MobiDB-lite"/>
    </source>
</evidence>
<feature type="region of interest" description="Disordered" evidence="4">
    <location>
        <begin position="38"/>
        <end position="71"/>
    </location>
</feature>
<feature type="compositionally biased region" description="Low complexity" evidence="4">
    <location>
        <begin position="49"/>
        <end position="68"/>
    </location>
</feature>
<evidence type="ECO:0000313" key="6">
    <source>
        <dbReference type="EMBL" id="TFY66581.1"/>
    </source>
</evidence>
<protein>
    <submittedName>
        <fullName evidence="6">Uncharacterized protein</fullName>
    </submittedName>
</protein>
<sequence length="794" mass="86091">MRSARACSLGLAVAIGFADYVGAAQQCRLVLNADGAASMPSVPQPVNPPTGNGTTNSGSGSGSNTTSPSFPPVTAFQYGKQPIRGVNLGGWFVLEPWITPSIFQNTNNTDIVDEFTFGQFQEFDTALATLQEHWATWITADDFAQMAEAGLTHVRIPVGYWSIPTNQSVAPYIPGAWPYLLKALNWARNNSIHVIIDLHARQGRRTGTTTPASARIGGMVDVVELLNEAAGFRGDNWASAVRQFWQDGYNTSWTNFMTSPSAQGVLMDYHEYQIFSDGELSRSQDQHISFACTLLPTLQNFANSNIWTVTGEWSTAITDCAQWLNGRGVGARWDGTFGDGNPAFGSCQGFTGDMSTFSSSYKAFLRKYWEVQVEIGESIQGWIYWTWKRASRLSVTRGASSARGSDAGEPPVSLVFLSTLPMADISNNPFLDRTASVTSRFPNIAPNQAPSPTNPQYASWLQAQSATPGSGYGTANSGFVASNPTGYPGGYQQQQQMQQQQPPPYANPNSQWGVSAQQTGYGQPSSPTGFQPTSSFGQQITAQQTGYPSYQQAQQQQPQYTGYPQGQVQQGYGGYGQQGAYGQQPQPYGGNSSLAQFDPYSQLQSPSTQFPGSPTSAGTGTGAGAGAAPTSSATTSGFRPDHPRSFIHTHKSELESWDAVTWKQALNAFDALKDAWELRKKEVEARIRVMGGTVGAAGNFFGGQTQTQNAYGAYGYGQQQQYGYQQQQAQEMERLNGLFKEAESNVDSVAASYFQMNEVFTGYRHSGDVASKRRVRESCNAALNNLPDWPAQSF</sequence>
<dbReference type="GO" id="GO:0071555">
    <property type="term" value="P:cell wall organization"/>
    <property type="evidence" value="ECO:0007669"/>
    <property type="project" value="UniProtKB-KW"/>
</dbReference>
<gene>
    <name evidence="6" type="ORF">EVG20_g4506</name>
</gene>
<keyword evidence="7" id="KW-1185">Reference proteome</keyword>
<dbReference type="PANTHER" id="PTHR31297">
    <property type="entry name" value="GLUCAN ENDO-1,6-BETA-GLUCOSIDASE B"/>
    <property type="match status" value="1"/>
</dbReference>
<dbReference type="OrthoDB" id="62120at2759"/>